<feature type="compositionally biased region" description="Basic and acidic residues" evidence="1">
    <location>
        <begin position="407"/>
        <end position="430"/>
    </location>
</feature>
<keyword evidence="3" id="KW-1185">Reference proteome</keyword>
<feature type="region of interest" description="Disordered" evidence="1">
    <location>
        <begin position="231"/>
        <end position="272"/>
    </location>
</feature>
<feature type="region of interest" description="Disordered" evidence="1">
    <location>
        <begin position="1"/>
        <end position="58"/>
    </location>
</feature>
<feature type="compositionally biased region" description="Basic residues" evidence="1">
    <location>
        <begin position="1"/>
        <end position="10"/>
    </location>
</feature>
<feature type="region of interest" description="Disordered" evidence="1">
    <location>
        <begin position="163"/>
        <end position="187"/>
    </location>
</feature>
<feature type="compositionally biased region" description="Polar residues" evidence="1">
    <location>
        <begin position="482"/>
        <end position="491"/>
    </location>
</feature>
<feature type="region of interest" description="Disordered" evidence="1">
    <location>
        <begin position="719"/>
        <end position="745"/>
    </location>
</feature>
<evidence type="ECO:0000256" key="1">
    <source>
        <dbReference type="SAM" id="MobiDB-lite"/>
    </source>
</evidence>
<dbReference type="AlphaFoldDB" id="A0A1W0X0A9"/>
<organism evidence="2 3">
    <name type="scientific">Hypsibius exemplaris</name>
    <name type="common">Freshwater tardigrade</name>
    <dbReference type="NCBI Taxonomy" id="2072580"/>
    <lineage>
        <taxon>Eukaryota</taxon>
        <taxon>Metazoa</taxon>
        <taxon>Ecdysozoa</taxon>
        <taxon>Tardigrada</taxon>
        <taxon>Eutardigrada</taxon>
        <taxon>Parachela</taxon>
        <taxon>Hypsibioidea</taxon>
        <taxon>Hypsibiidae</taxon>
        <taxon>Hypsibius</taxon>
    </lineage>
</organism>
<gene>
    <name evidence="2" type="ORF">BV898_05241</name>
</gene>
<feature type="region of interest" description="Disordered" evidence="1">
    <location>
        <begin position="284"/>
        <end position="356"/>
    </location>
</feature>
<dbReference type="EMBL" id="MTYJ01000027">
    <property type="protein sequence ID" value="OQV20901.1"/>
    <property type="molecule type" value="Genomic_DNA"/>
</dbReference>
<name>A0A1W0X0A9_HYPEX</name>
<reference evidence="3" key="1">
    <citation type="submission" date="2017-01" db="EMBL/GenBank/DDBJ databases">
        <title>Comparative genomics of anhydrobiosis in the tardigrade Hypsibius dujardini.</title>
        <authorList>
            <person name="Yoshida Y."/>
            <person name="Koutsovoulos G."/>
            <person name="Laetsch D."/>
            <person name="Stevens L."/>
            <person name="Kumar S."/>
            <person name="Horikawa D."/>
            <person name="Ishino K."/>
            <person name="Komine S."/>
            <person name="Tomita M."/>
            <person name="Blaxter M."/>
            <person name="Arakawa K."/>
        </authorList>
    </citation>
    <scope>NUCLEOTIDE SEQUENCE [LARGE SCALE GENOMIC DNA]</scope>
    <source>
        <strain evidence="3">Z151</strain>
    </source>
</reference>
<accession>A0A1W0X0A9</accession>
<comment type="caution">
    <text evidence="2">The sequence shown here is derived from an EMBL/GenBank/DDBJ whole genome shotgun (WGS) entry which is preliminary data.</text>
</comment>
<feature type="region of interest" description="Disordered" evidence="1">
    <location>
        <begin position="506"/>
        <end position="533"/>
    </location>
</feature>
<feature type="compositionally biased region" description="Polar residues" evidence="1">
    <location>
        <begin position="168"/>
        <end position="181"/>
    </location>
</feature>
<dbReference type="Proteomes" id="UP000192578">
    <property type="component" value="Unassembled WGS sequence"/>
</dbReference>
<protein>
    <recommendedName>
        <fullName evidence="4">Ataxin-2 C-terminal domain-containing protein</fullName>
    </recommendedName>
</protein>
<proteinExistence type="predicted"/>
<dbReference type="OrthoDB" id="10686599at2759"/>
<evidence type="ECO:0000313" key="2">
    <source>
        <dbReference type="EMBL" id="OQV20901.1"/>
    </source>
</evidence>
<feature type="region of interest" description="Disordered" evidence="1">
    <location>
        <begin position="371"/>
        <end position="395"/>
    </location>
</feature>
<feature type="compositionally biased region" description="Polar residues" evidence="1">
    <location>
        <begin position="512"/>
        <end position="522"/>
    </location>
</feature>
<evidence type="ECO:0000313" key="3">
    <source>
        <dbReference type="Proteomes" id="UP000192578"/>
    </source>
</evidence>
<feature type="compositionally biased region" description="Polar residues" evidence="1">
    <location>
        <begin position="431"/>
        <end position="443"/>
    </location>
</feature>
<sequence length="745" mass="82566">MVQLRNHQRNKNNTNNNGIMSASEKGKKAFSTGDSQPLKPSHLSSQGKKIARKEVSEAREGEIEVRMNAEHSGNGILISEQFAYELTRAVGFPAILETINGVKLQGVLHSFGPKGEVILYKGMISEGPAEVLEDGSGECKFVCVDKRDVVNLSVSSVPKEGVTLGKMTPSSTNNTTHNQHSVALGDPKSVEVVAGKVPSGEAEDIFEDVLQLEDVTVSYSATAVEAAALETRALPDSTHQRQNGSRPRQPIHPPRRQQPPTKWPDHYGDRFNDSIRRYRDQDIHGTSVSSCAHEEPRPGRHSHLRRNSPPSCSIRPEISHQTQQQWQQHYRGGRNGPSSAGYRFLHPTNTKPNLTAPVAFRPPASFLGLNKFPERVSGPPSAHAPASPNDAPSSEPLLLQTRLDEARTLPKIEKEDKCEDQVVPVSREDGGNSQQPQEVGNPWTSENVWHRRHLLPPQALEQQQGVTAGAKEESGKVVPEQSDASGSRILSNLGLSVERPVYLREDSDNRKSVNSFRASATPLNPEAPEFQPRALPDRQVPQHQTLESQCSPSNHFLPQEHGHRQELQLQQFYPPHFYPLDVQQQQQVSSSPLNQANLVPVSGMFMPLEVAPGQMQHLFPHHAHPPAFFHTMPQAGGEAPGIYVPLLPPIESYYASMIYYQLQEARMRAQAQQGSDPNNNQHHYYQKGMPIVNDEEHEPFDPPVGQLSPPPVVAVARDKQHNNTNPPMDEKNFPPLSAAVSYHHR</sequence>
<evidence type="ECO:0008006" key="4">
    <source>
        <dbReference type="Google" id="ProtNLM"/>
    </source>
</evidence>
<feature type="compositionally biased region" description="Basic and acidic residues" evidence="1">
    <location>
        <begin position="263"/>
        <end position="272"/>
    </location>
</feature>
<feature type="region of interest" description="Disordered" evidence="1">
    <location>
        <begin position="407"/>
        <end position="443"/>
    </location>
</feature>
<feature type="compositionally biased region" description="Low complexity" evidence="1">
    <location>
        <begin position="377"/>
        <end position="395"/>
    </location>
</feature>
<feature type="region of interest" description="Disordered" evidence="1">
    <location>
        <begin position="462"/>
        <end position="491"/>
    </location>
</feature>